<reference evidence="3 4" key="1">
    <citation type="journal article" date="2012" name="Proc. Natl. Acad. Sci. U.S.A.">
        <title>Comparative genomics of Ceriporiopsis subvermispora and Phanerochaete chrysosporium provide insight into selective ligninolysis.</title>
        <authorList>
            <person name="Fernandez-Fueyo E."/>
            <person name="Ruiz-Duenas F.J."/>
            <person name="Ferreira P."/>
            <person name="Floudas D."/>
            <person name="Hibbett D.S."/>
            <person name="Canessa P."/>
            <person name="Larrondo L.F."/>
            <person name="James T.Y."/>
            <person name="Seelenfreund D."/>
            <person name="Lobos S."/>
            <person name="Polanco R."/>
            <person name="Tello M."/>
            <person name="Honda Y."/>
            <person name="Watanabe T."/>
            <person name="Watanabe T."/>
            <person name="Ryu J.S."/>
            <person name="Kubicek C.P."/>
            <person name="Schmoll M."/>
            <person name="Gaskell J."/>
            <person name="Hammel K.E."/>
            <person name="St John F.J."/>
            <person name="Vanden Wymelenberg A."/>
            <person name="Sabat G."/>
            <person name="Splinter BonDurant S."/>
            <person name="Syed K."/>
            <person name="Yadav J.S."/>
            <person name="Doddapaneni H."/>
            <person name="Subramanian V."/>
            <person name="Lavin J.L."/>
            <person name="Oguiza J.A."/>
            <person name="Perez G."/>
            <person name="Pisabarro A.G."/>
            <person name="Ramirez L."/>
            <person name="Santoyo F."/>
            <person name="Master E."/>
            <person name="Coutinho P.M."/>
            <person name="Henrissat B."/>
            <person name="Lombard V."/>
            <person name="Magnuson J.K."/>
            <person name="Kuees U."/>
            <person name="Hori C."/>
            <person name="Igarashi K."/>
            <person name="Samejima M."/>
            <person name="Held B.W."/>
            <person name="Barry K.W."/>
            <person name="LaButti K.M."/>
            <person name="Lapidus A."/>
            <person name="Lindquist E.A."/>
            <person name="Lucas S.M."/>
            <person name="Riley R."/>
            <person name="Salamov A.A."/>
            <person name="Hoffmeister D."/>
            <person name="Schwenk D."/>
            <person name="Hadar Y."/>
            <person name="Yarden O."/>
            <person name="de Vries R.P."/>
            <person name="Wiebenga A."/>
            <person name="Stenlid J."/>
            <person name="Eastwood D."/>
            <person name="Grigoriev I.V."/>
            <person name="Berka R.M."/>
            <person name="Blanchette R.A."/>
            <person name="Kersten P."/>
            <person name="Martinez A.T."/>
            <person name="Vicuna R."/>
            <person name="Cullen D."/>
        </authorList>
    </citation>
    <scope>NUCLEOTIDE SEQUENCE [LARGE SCALE GENOMIC DNA]</scope>
    <source>
        <strain evidence="3 4">B</strain>
    </source>
</reference>
<dbReference type="Gene3D" id="1.10.287.1490">
    <property type="match status" value="1"/>
</dbReference>
<accession>M2QDI2</accession>
<protein>
    <submittedName>
        <fullName evidence="3">Uncharacterized protein</fullName>
    </submittedName>
</protein>
<evidence type="ECO:0000256" key="2">
    <source>
        <dbReference type="SAM" id="MobiDB-lite"/>
    </source>
</evidence>
<evidence type="ECO:0000313" key="3">
    <source>
        <dbReference type="EMBL" id="EMD35098.1"/>
    </source>
</evidence>
<dbReference type="OrthoDB" id="2631524at2759"/>
<sequence length="389" mass="43308">MPDFFVRWENPSNRKKPALDVPLAVQSYIDFQKPSENRAYSGVPLDNFAITVVGSPASLTVQHIFSGIYGMTPLPQSWQITAPLTGFVFHFYLPLHESGYTPPPSFYHSDRLVPNSLPVCRLGINYFGELQFTDHGIPLTEGKHFDNYKFSLSSAADAAFAIPELALELALDILLDDGSREGTIGRVLSPTGITSHDHYARAFEMAWRHKIPSLPAGRMFYPHADSSSCSTETLGEDPPGSPGQAPVEGTTPAQAEQKRADTKPPGDSAEMSMDELWAYAGELVIRRSARDWDAVATEIVTLTDEKSRLERELAKKSQKLKAVKAQVAEQEAKIAAHDTEHQRQEEILDQRAQEIAALQSALCEERSACEDLRDHYETVTPVSRRWNRQ</sequence>
<dbReference type="Proteomes" id="UP000016930">
    <property type="component" value="Unassembled WGS sequence"/>
</dbReference>
<name>M2QDI2_CERS8</name>
<organism evidence="3 4">
    <name type="scientific">Ceriporiopsis subvermispora (strain B)</name>
    <name type="common">White-rot fungus</name>
    <name type="synonym">Gelatoporia subvermispora</name>
    <dbReference type="NCBI Taxonomy" id="914234"/>
    <lineage>
        <taxon>Eukaryota</taxon>
        <taxon>Fungi</taxon>
        <taxon>Dikarya</taxon>
        <taxon>Basidiomycota</taxon>
        <taxon>Agaricomycotina</taxon>
        <taxon>Agaricomycetes</taxon>
        <taxon>Polyporales</taxon>
        <taxon>Gelatoporiaceae</taxon>
        <taxon>Gelatoporia</taxon>
    </lineage>
</organism>
<proteinExistence type="predicted"/>
<keyword evidence="1" id="KW-0175">Coiled coil</keyword>
<gene>
    <name evidence="3" type="ORF">CERSUDRAFT_125067</name>
</gene>
<dbReference type="EMBL" id="KB445801">
    <property type="protein sequence ID" value="EMD35098.1"/>
    <property type="molecule type" value="Genomic_DNA"/>
</dbReference>
<keyword evidence="4" id="KW-1185">Reference proteome</keyword>
<evidence type="ECO:0000313" key="4">
    <source>
        <dbReference type="Proteomes" id="UP000016930"/>
    </source>
</evidence>
<dbReference type="HOGENOM" id="CLU_709790_0_0_1"/>
<evidence type="ECO:0000256" key="1">
    <source>
        <dbReference type="SAM" id="Coils"/>
    </source>
</evidence>
<feature type="coiled-coil region" evidence="1">
    <location>
        <begin position="299"/>
        <end position="340"/>
    </location>
</feature>
<dbReference type="AlphaFoldDB" id="M2QDI2"/>
<feature type="region of interest" description="Disordered" evidence="2">
    <location>
        <begin position="225"/>
        <end position="270"/>
    </location>
</feature>